<dbReference type="AlphaFoldDB" id="A0AAW1DR93"/>
<dbReference type="InterPro" id="IPR023780">
    <property type="entry name" value="Chromo_domain"/>
</dbReference>
<dbReference type="GO" id="GO:0005634">
    <property type="term" value="C:nucleus"/>
    <property type="evidence" value="ECO:0007669"/>
    <property type="project" value="UniProtKB-SubCell"/>
</dbReference>
<evidence type="ECO:0000256" key="1">
    <source>
        <dbReference type="ARBA" id="ARBA00004123"/>
    </source>
</evidence>
<dbReference type="Proteomes" id="UP001488805">
    <property type="component" value="Unassembled WGS sequence"/>
</dbReference>
<feature type="domain" description="Chromo" evidence="2">
    <location>
        <begin position="39"/>
        <end position="97"/>
    </location>
</feature>
<evidence type="ECO:0000313" key="3">
    <source>
        <dbReference type="EMBL" id="KAK9513176.1"/>
    </source>
</evidence>
<organism evidence="3 4">
    <name type="scientific">Zoarces viviparus</name>
    <name type="common">Viviparous eelpout</name>
    <name type="synonym">Blennius viviparus</name>
    <dbReference type="NCBI Taxonomy" id="48416"/>
    <lineage>
        <taxon>Eukaryota</taxon>
        <taxon>Metazoa</taxon>
        <taxon>Chordata</taxon>
        <taxon>Craniata</taxon>
        <taxon>Vertebrata</taxon>
        <taxon>Euteleostomi</taxon>
        <taxon>Actinopterygii</taxon>
        <taxon>Neopterygii</taxon>
        <taxon>Teleostei</taxon>
        <taxon>Neoteleostei</taxon>
        <taxon>Acanthomorphata</taxon>
        <taxon>Eupercaria</taxon>
        <taxon>Perciformes</taxon>
        <taxon>Cottioidei</taxon>
        <taxon>Zoarcales</taxon>
        <taxon>Zoarcidae</taxon>
        <taxon>Zoarcinae</taxon>
        <taxon>Zoarces</taxon>
    </lineage>
</organism>
<evidence type="ECO:0000313" key="4">
    <source>
        <dbReference type="Proteomes" id="UP001488805"/>
    </source>
</evidence>
<proteinExistence type="predicted"/>
<evidence type="ECO:0000259" key="2">
    <source>
        <dbReference type="PROSITE" id="PS50013"/>
    </source>
</evidence>
<sequence length="101" mass="11594">MRIHPVFHVSLLKPVHSSPLNPLAEPPPLPRLIEGGPVYTVDRLLDVCRRSRGYQYLVYWVGYGVEERCWVPRSRIMDPELLRTYHRLHPDKPGGSPGGSR</sequence>
<dbReference type="InterPro" id="IPR000953">
    <property type="entry name" value="Chromo/chromo_shadow_dom"/>
</dbReference>
<keyword evidence="4" id="KW-1185">Reference proteome</keyword>
<comment type="subcellular location">
    <subcellularLocation>
        <location evidence="1">Nucleus</location>
    </subcellularLocation>
</comment>
<accession>A0AAW1DR93</accession>
<protein>
    <recommendedName>
        <fullName evidence="2">Chromo domain-containing protein</fullName>
    </recommendedName>
</protein>
<comment type="caution">
    <text evidence="3">The sequence shown here is derived from an EMBL/GenBank/DDBJ whole genome shotgun (WGS) entry which is preliminary data.</text>
</comment>
<dbReference type="EMBL" id="JBCEZU010000597">
    <property type="protein sequence ID" value="KAK9513176.1"/>
    <property type="molecule type" value="Genomic_DNA"/>
</dbReference>
<gene>
    <name evidence="3" type="ORF">VZT92_026734</name>
</gene>
<dbReference type="SMART" id="SM00298">
    <property type="entry name" value="CHROMO"/>
    <property type="match status" value="1"/>
</dbReference>
<dbReference type="PROSITE" id="PS50013">
    <property type="entry name" value="CHROMO_2"/>
    <property type="match status" value="1"/>
</dbReference>
<dbReference type="InterPro" id="IPR016197">
    <property type="entry name" value="Chromo-like_dom_sf"/>
</dbReference>
<dbReference type="SUPFAM" id="SSF54160">
    <property type="entry name" value="Chromo domain-like"/>
    <property type="match status" value="1"/>
</dbReference>
<dbReference type="CDD" id="cd00024">
    <property type="entry name" value="CD_CSD"/>
    <property type="match status" value="1"/>
</dbReference>
<dbReference type="Gene3D" id="2.40.50.40">
    <property type="match status" value="1"/>
</dbReference>
<name>A0AAW1DR93_ZOAVI</name>
<reference evidence="3 4" key="1">
    <citation type="journal article" date="2024" name="Genome Biol. Evol.">
        <title>Chromosome-level genome assembly of the viviparous eelpout Zoarces viviparus.</title>
        <authorList>
            <person name="Fuhrmann N."/>
            <person name="Brasseur M.V."/>
            <person name="Bakowski C.E."/>
            <person name="Podsiadlowski L."/>
            <person name="Prost S."/>
            <person name="Krehenwinkel H."/>
            <person name="Mayer C."/>
        </authorList>
    </citation>
    <scope>NUCLEOTIDE SEQUENCE [LARGE SCALE GENOMIC DNA]</scope>
    <source>
        <strain evidence="3">NO-MEL_2022_Ind0_liver</strain>
    </source>
</reference>
<dbReference type="Pfam" id="PF00385">
    <property type="entry name" value="Chromo"/>
    <property type="match status" value="1"/>
</dbReference>